<comment type="caution">
    <text evidence="6">The sequence shown here is derived from an EMBL/GenBank/DDBJ whole genome shotgun (WGS) entry which is preliminary data.</text>
</comment>
<keyword evidence="7" id="KW-1185">Reference proteome</keyword>
<name>A0A3L7AVL7_9MICO</name>
<proteinExistence type="inferred from homology"/>
<dbReference type="OrthoDB" id="9776077at2"/>
<feature type="domain" description="Stealth protein CR2 conserved region 2" evidence="4">
    <location>
        <begin position="46"/>
        <end position="144"/>
    </location>
</feature>
<evidence type="ECO:0000259" key="5">
    <source>
        <dbReference type="Pfam" id="PF17101"/>
    </source>
</evidence>
<evidence type="ECO:0000313" key="7">
    <source>
        <dbReference type="Proteomes" id="UP000269438"/>
    </source>
</evidence>
<dbReference type="Pfam" id="PF17101">
    <property type="entry name" value="Stealth_CR1"/>
    <property type="match status" value="1"/>
</dbReference>
<keyword evidence="3" id="KW-0270">Exopolysaccharide synthesis</keyword>
<organism evidence="6 7">
    <name type="scientific">Mycetocola lacteus</name>
    <dbReference type="NCBI Taxonomy" id="76637"/>
    <lineage>
        <taxon>Bacteria</taxon>
        <taxon>Bacillati</taxon>
        <taxon>Actinomycetota</taxon>
        <taxon>Actinomycetes</taxon>
        <taxon>Micrococcales</taxon>
        <taxon>Microbacteriaceae</taxon>
        <taxon>Mycetocola</taxon>
    </lineage>
</organism>
<dbReference type="PANTHER" id="PTHR24045">
    <property type="match status" value="1"/>
</dbReference>
<dbReference type="GO" id="GO:0000271">
    <property type="term" value="P:polysaccharide biosynthetic process"/>
    <property type="evidence" value="ECO:0007669"/>
    <property type="project" value="UniProtKB-KW"/>
</dbReference>
<keyword evidence="2" id="KW-0808">Transferase</keyword>
<dbReference type="Proteomes" id="UP000269438">
    <property type="component" value="Unassembled WGS sequence"/>
</dbReference>
<dbReference type="PANTHER" id="PTHR24045:SF0">
    <property type="entry name" value="N-ACETYLGLUCOSAMINE-1-PHOSPHOTRANSFERASE SUBUNITS ALPHA_BETA"/>
    <property type="match status" value="1"/>
</dbReference>
<dbReference type="InterPro" id="IPR031358">
    <property type="entry name" value="Stealth_CR1"/>
</dbReference>
<dbReference type="GO" id="GO:0016772">
    <property type="term" value="F:transferase activity, transferring phosphorus-containing groups"/>
    <property type="evidence" value="ECO:0007669"/>
    <property type="project" value="InterPro"/>
</dbReference>
<dbReference type="Pfam" id="PF11380">
    <property type="entry name" value="Stealth_CR2"/>
    <property type="match status" value="1"/>
</dbReference>
<protein>
    <recommendedName>
        <fullName evidence="8">Sugar phosphotransferase</fullName>
    </recommendedName>
</protein>
<evidence type="ECO:0008006" key="8">
    <source>
        <dbReference type="Google" id="ProtNLM"/>
    </source>
</evidence>
<dbReference type="EMBL" id="RCUY01000002">
    <property type="protein sequence ID" value="RLP84214.1"/>
    <property type="molecule type" value="Genomic_DNA"/>
</dbReference>
<evidence type="ECO:0000256" key="3">
    <source>
        <dbReference type="ARBA" id="ARBA00023169"/>
    </source>
</evidence>
<gene>
    <name evidence="6" type="ORF">D9V34_02330</name>
</gene>
<dbReference type="AlphaFoldDB" id="A0A3L7AVL7"/>
<dbReference type="InterPro" id="IPR047141">
    <property type="entry name" value="Stealth"/>
</dbReference>
<evidence type="ECO:0000256" key="2">
    <source>
        <dbReference type="ARBA" id="ARBA00022679"/>
    </source>
</evidence>
<reference evidence="6 7" key="1">
    <citation type="submission" date="2018-10" db="EMBL/GenBank/DDBJ databases">
        <authorList>
            <person name="Li J."/>
        </authorList>
    </citation>
    <scope>NUCLEOTIDE SEQUENCE [LARGE SCALE GENOMIC DNA]</scope>
    <source>
        <strain evidence="6 7">JCM 11654</strain>
    </source>
</reference>
<comment type="similarity">
    <text evidence="1">Belongs to the stealth family.</text>
</comment>
<dbReference type="RefSeq" id="WP_121687810.1">
    <property type="nucleotide sequence ID" value="NZ_RCUY01000002.1"/>
</dbReference>
<feature type="domain" description="Stealth protein CR1 conserved region 1" evidence="5">
    <location>
        <begin position="7"/>
        <end position="33"/>
    </location>
</feature>
<dbReference type="InterPro" id="IPR021520">
    <property type="entry name" value="Stealth_CR2"/>
</dbReference>
<sequence length="340" mass="38585">MSSPQAEPIDVVVTWVDGNNREWLERRAAALGQVPPASAADENEQRYRDWGLFQFWFRALETNCPWVNKVFLVTAGHVPAWLDLDHPKLVVVDQDSIVPEAHQPTFNSQAVEANFHRIPELSERFIYFNDDFYVGAPLSPEFFFPGGLPYGVGIFDAMSMNDAHAHAMLNASALLNKHFDKRTVLRKNLSKWFTLRYGAEIYRNIALFPWKQLLPVIDPHLPTPILKSSMVEAFAAAKSELADTSASAFRAYENIAPIYLVNMWQLLTGKFEPRNRHKIGRYLGLGIDPVDEIVQVIEDASIPLFCLNDVAVENTEELARATYAAFTRRFPARSSFERAD</sequence>
<evidence type="ECO:0000313" key="6">
    <source>
        <dbReference type="EMBL" id="RLP84214.1"/>
    </source>
</evidence>
<accession>A0A3L7AVL7</accession>
<evidence type="ECO:0000256" key="1">
    <source>
        <dbReference type="ARBA" id="ARBA00007583"/>
    </source>
</evidence>
<evidence type="ECO:0000259" key="4">
    <source>
        <dbReference type="Pfam" id="PF11380"/>
    </source>
</evidence>